<dbReference type="PANTHER" id="PTHR38790:SF4">
    <property type="entry name" value="2EXR DOMAIN-CONTAINING PROTEIN"/>
    <property type="match status" value="1"/>
</dbReference>
<keyword evidence="3" id="KW-1185">Reference proteome</keyword>
<dbReference type="RefSeq" id="XP_033519290.1">
    <property type="nucleotide sequence ID" value="XM_033668997.1"/>
</dbReference>
<dbReference type="GeneID" id="54409429"/>
<evidence type="ECO:0000313" key="2">
    <source>
        <dbReference type="EMBL" id="KAF2124897.1"/>
    </source>
</evidence>
<dbReference type="Pfam" id="PF24864">
    <property type="entry name" value="DUF7730"/>
    <property type="match status" value="1"/>
</dbReference>
<sequence>MAKLIAWVRKHLVFRPGREKQSADQLPFLSSPRRPITPTSFGTPTCLLFQLPYDIRSIITFIAFGGRTFHVDVVHQEGTWQWRGGVCIRNRPELLPSMRYGWLGPCFDLCTREMDSCKRTGKTSNAHDIGIMGFLLSCRQAYTEGIDILYSANCISIKTEPLLLHLPKLILHDRLASITSLEMIVEAHDAEQENGRASFKLDHLEPILDNVVTHCRHLRRLCLSFTVWQRHGHDLLDGPALPLVDAFWRSTQLRNMRVELPTRDYSAATISEPMIDHPREAPIKRLFGRSRWRSLDSEEPKIQYRSIERYPYPPLKLPVVNDGVKSEESLGYWICEGHEGLHPGYHNCGVPYFT</sequence>
<evidence type="ECO:0000259" key="1">
    <source>
        <dbReference type="Pfam" id="PF24864"/>
    </source>
</evidence>
<dbReference type="AlphaFoldDB" id="A0A6A6A1S6"/>
<gene>
    <name evidence="2" type="ORF">P153DRAFT_370244</name>
</gene>
<accession>A0A6A6A1S6</accession>
<organism evidence="2 3">
    <name type="scientific">Dothidotthia symphoricarpi CBS 119687</name>
    <dbReference type="NCBI Taxonomy" id="1392245"/>
    <lineage>
        <taxon>Eukaryota</taxon>
        <taxon>Fungi</taxon>
        <taxon>Dikarya</taxon>
        <taxon>Ascomycota</taxon>
        <taxon>Pezizomycotina</taxon>
        <taxon>Dothideomycetes</taxon>
        <taxon>Pleosporomycetidae</taxon>
        <taxon>Pleosporales</taxon>
        <taxon>Dothidotthiaceae</taxon>
        <taxon>Dothidotthia</taxon>
    </lineage>
</organism>
<evidence type="ECO:0000313" key="3">
    <source>
        <dbReference type="Proteomes" id="UP000799771"/>
    </source>
</evidence>
<protein>
    <recommendedName>
        <fullName evidence="1">DUF7730 domain-containing protein</fullName>
    </recommendedName>
</protein>
<feature type="domain" description="DUF7730" evidence="1">
    <location>
        <begin position="45"/>
        <end position="184"/>
    </location>
</feature>
<dbReference type="Proteomes" id="UP000799771">
    <property type="component" value="Unassembled WGS sequence"/>
</dbReference>
<proteinExistence type="predicted"/>
<dbReference type="PANTHER" id="PTHR38790">
    <property type="entry name" value="2EXR DOMAIN-CONTAINING PROTEIN-RELATED"/>
    <property type="match status" value="1"/>
</dbReference>
<reference evidence="2" key="1">
    <citation type="journal article" date="2020" name="Stud. Mycol.">
        <title>101 Dothideomycetes genomes: a test case for predicting lifestyles and emergence of pathogens.</title>
        <authorList>
            <person name="Haridas S."/>
            <person name="Albert R."/>
            <person name="Binder M."/>
            <person name="Bloem J."/>
            <person name="Labutti K."/>
            <person name="Salamov A."/>
            <person name="Andreopoulos B."/>
            <person name="Baker S."/>
            <person name="Barry K."/>
            <person name="Bills G."/>
            <person name="Bluhm B."/>
            <person name="Cannon C."/>
            <person name="Castanera R."/>
            <person name="Culley D."/>
            <person name="Daum C."/>
            <person name="Ezra D."/>
            <person name="Gonzalez J."/>
            <person name="Henrissat B."/>
            <person name="Kuo A."/>
            <person name="Liang C."/>
            <person name="Lipzen A."/>
            <person name="Lutzoni F."/>
            <person name="Magnuson J."/>
            <person name="Mondo S."/>
            <person name="Nolan M."/>
            <person name="Ohm R."/>
            <person name="Pangilinan J."/>
            <person name="Park H.-J."/>
            <person name="Ramirez L."/>
            <person name="Alfaro M."/>
            <person name="Sun H."/>
            <person name="Tritt A."/>
            <person name="Yoshinaga Y."/>
            <person name="Zwiers L.-H."/>
            <person name="Turgeon B."/>
            <person name="Goodwin S."/>
            <person name="Spatafora J."/>
            <person name="Crous P."/>
            <person name="Grigoriev I."/>
        </authorList>
    </citation>
    <scope>NUCLEOTIDE SEQUENCE</scope>
    <source>
        <strain evidence="2">CBS 119687</strain>
    </source>
</reference>
<dbReference type="InterPro" id="IPR056632">
    <property type="entry name" value="DUF7730"/>
</dbReference>
<dbReference type="EMBL" id="ML977517">
    <property type="protein sequence ID" value="KAF2124897.1"/>
    <property type="molecule type" value="Genomic_DNA"/>
</dbReference>
<name>A0A6A6A1S6_9PLEO</name>
<dbReference type="OrthoDB" id="515692at2759"/>